<reference evidence="2" key="1">
    <citation type="submission" date="2017-05" db="EMBL/GenBank/DDBJ databases">
        <title>Streptomyces olivochromogenes NBRC 3561 whole genome shotgun sequence.</title>
        <authorList>
            <person name="Dohra H."/>
            <person name="Kodani S."/>
        </authorList>
    </citation>
    <scope>NUCLEOTIDE SEQUENCE [LARGE SCALE GENOMIC DNA]</scope>
    <source>
        <strain evidence="2">NBRC 3561</strain>
    </source>
</reference>
<dbReference type="RefSeq" id="WP_159064591.1">
    <property type="nucleotide sequence ID" value="NZ_BDQI01000040.1"/>
</dbReference>
<dbReference type="EMBL" id="BDQI01000040">
    <property type="protein sequence ID" value="GAX57753.1"/>
    <property type="molecule type" value="Genomic_DNA"/>
</dbReference>
<evidence type="ECO:0000313" key="1">
    <source>
        <dbReference type="EMBL" id="GAX57753.1"/>
    </source>
</evidence>
<evidence type="ECO:0000313" key="2">
    <source>
        <dbReference type="Proteomes" id="UP000217446"/>
    </source>
</evidence>
<sequence length="50" mass="5356">MACVNACSCDRGYIRDAVYDEDTGKSVPRDYVCGNCGGNQCMDCTYGDGC</sequence>
<gene>
    <name evidence="1" type="ORF">SO3561_09323</name>
</gene>
<protein>
    <submittedName>
        <fullName evidence="1">Uncharacterized protein</fullName>
    </submittedName>
</protein>
<accession>A0A250VU61</accession>
<organism evidence="1 2">
    <name type="scientific">Streptomyces olivochromogenes</name>
    <dbReference type="NCBI Taxonomy" id="1963"/>
    <lineage>
        <taxon>Bacteria</taxon>
        <taxon>Bacillati</taxon>
        <taxon>Actinomycetota</taxon>
        <taxon>Actinomycetes</taxon>
        <taxon>Kitasatosporales</taxon>
        <taxon>Streptomycetaceae</taxon>
        <taxon>Streptomyces</taxon>
    </lineage>
</organism>
<comment type="caution">
    <text evidence="1">The sequence shown here is derived from an EMBL/GenBank/DDBJ whole genome shotgun (WGS) entry which is preliminary data.</text>
</comment>
<dbReference type="AlphaFoldDB" id="A0A250VU61"/>
<keyword evidence="2" id="KW-1185">Reference proteome</keyword>
<name>A0A250VU61_STROL</name>
<dbReference type="Proteomes" id="UP000217446">
    <property type="component" value="Unassembled WGS sequence"/>
</dbReference>
<proteinExistence type="predicted"/>